<comment type="caution">
    <text evidence="2">The sequence shown here is derived from an EMBL/GenBank/DDBJ whole genome shotgun (WGS) entry which is preliminary data.</text>
</comment>
<feature type="transmembrane region" description="Helical" evidence="1">
    <location>
        <begin position="181"/>
        <end position="208"/>
    </location>
</feature>
<evidence type="ECO:0000313" key="2">
    <source>
        <dbReference type="EMBL" id="KAK8091620.1"/>
    </source>
</evidence>
<dbReference type="EMBL" id="JAQQWN010000003">
    <property type="protein sequence ID" value="KAK8091620.1"/>
    <property type="molecule type" value="Genomic_DNA"/>
</dbReference>
<keyword evidence="3" id="KW-1185">Reference proteome</keyword>
<evidence type="ECO:0000256" key="1">
    <source>
        <dbReference type="SAM" id="Phobius"/>
    </source>
</evidence>
<reference evidence="2 3" key="1">
    <citation type="submission" date="2023-01" db="EMBL/GenBank/DDBJ databases">
        <title>Analysis of 21 Apiospora genomes using comparative genomics revels a genus with tremendous synthesis potential of carbohydrate active enzymes and secondary metabolites.</title>
        <authorList>
            <person name="Sorensen T."/>
        </authorList>
    </citation>
    <scope>NUCLEOTIDE SEQUENCE [LARGE SCALE GENOMIC DNA]</scope>
    <source>
        <strain evidence="2 3">CBS 114990</strain>
    </source>
</reference>
<keyword evidence="1" id="KW-0472">Membrane</keyword>
<evidence type="ECO:0008006" key="4">
    <source>
        <dbReference type="Google" id="ProtNLM"/>
    </source>
</evidence>
<gene>
    <name evidence="2" type="ORF">PG997_001981</name>
</gene>
<protein>
    <recommendedName>
        <fullName evidence="4">Ankyrin repeat protein</fullName>
    </recommendedName>
</protein>
<organism evidence="2 3">
    <name type="scientific">Apiospora hydei</name>
    <dbReference type="NCBI Taxonomy" id="1337664"/>
    <lineage>
        <taxon>Eukaryota</taxon>
        <taxon>Fungi</taxon>
        <taxon>Dikarya</taxon>
        <taxon>Ascomycota</taxon>
        <taxon>Pezizomycotina</taxon>
        <taxon>Sordariomycetes</taxon>
        <taxon>Xylariomycetidae</taxon>
        <taxon>Amphisphaeriales</taxon>
        <taxon>Apiosporaceae</taxon>
        <taxon>Apiospora</taxon>
    </lineage>
</organism>
<keyword evidence="1" id="KW-0812">Transmembrane</keyword>
<keyword evidence="1" id="KW-1133">Transmembrane helix</keyword>
<dbReference type="RefSeq" id="XP_066673592.1">
    <property type="nucleotide sequence ID" value="XM_066806296.1"/>
</dbReference>
<evidence type="ECO:0000313" key="3">
    <source>
        <dbReference type="Proteomes" id="UP001433268"/>
    </source>
</evidence>
<feature type="transmembrane region" description="Helical" evidence="1">
    <location>
        <begin position="106"/>
        <end position="125"/>
    </location>
</feature>
<feature type="transmembrane region" description="Helical" evidence="1">
    <location>
        <begin position="137"/>
        <end position="161"/>
    </location>
</feature>
<dbReference type="Proteomes" id="UP001433268">
    <property type="component" value="Unassembled WGS sequence"/>
</dbReference>
<sequence>MRSHLMDEITNDAYIYKELFSSVKEFTITVESLLQSIRPYYDDRHGDKISEDRRREQLVRERLVKKIIAETQGSCSSLNHQVDQITRDLEHHLKFLELRRGVQESTSLWVISILASVFLPLSLASSMQTRFVDLGTLLYDFCGVVVLLMTLVGVLIALVRGSLWVQERLADFNPSPNLKTAMAMIFSLFIFATWGLVLSSFVVGMQLIGGEWTFGQREVVRCETAWRKGEREKGDDAENSEVLGLFRGDPSNSQNISSWADARPLAGQSCADRVPA</sequence>
<proteinExistence type="predicted"/>
<dbReference type="GeneID" id="92039356"/>
<accession>A0ABR1X870</accession>
<name>A0ABR1X870_9PEZI</name>